<feature type="non-terminal residue" evidence="4">
    <location>
        <position position="1"/>
    </location>
</feature>
<dbReference type="EMBL" id="ML992506">
    <property type="protein sequence ID" value="KAF2223390.1"/>
    <property type="molecule type" value="Genomic_DNA"/>
</dbReference>
<dbReference type="Pfam" id="PF12796">
    <property type="entry name" value="Ank_2"/>
    <property type="match status" value="1"/>
</dbReference>
<dbReference type="PANTHER" id="PTHR24171">
    <property type="entry name" value="ANKYRIN REPEAT DOMAIN-CONTAINING PROTEIN 39-RELATED"/>
    <property type="match status" value="1"/>
</dbReference>
<keyword evidence="2 3" id="KW-0040">ANK repeat</keyword>
<evidence type="ECO:0000256" key="1">
    <source>
        <dbReference type="ARBA" id="ARBA00022737"/>
    </source>
</evidence>
<dbReference type="OrthoDB" id="539213at2759"/>
<evidence type="ECO:0000313" key="4">
    <source>
        <dbReference type="EMBL" id="KAF2223390.1"/>
    </source>
</evidence>
<dbReference type="PROSITE" id="PS50297">
    <property type="entry name" value="ANK_REP_REGION"/>
    <property type="match status" value="1"/>
</dbReference>
<organism evidence="4 5">
    <name type="scientific">Elsinoe ampelina</name>
    <dbReference type="NCBI Taxonomy" id="302913"/>
    <lineage>
        <taxon>Eukaryota</taxon>
        <taxon>Fungi</taxon>
        <taxon>Dikarya</taxon>
        <taxon>Ascomycota</taxon>
        <taxon>Pezizomycotina</taxon>
        <taxon>Dothideomycetes</taxon>
        <taxon>Dothideomycetidae</taxon>
        <taxon>Myriangiales</taxon>
        <taxon>Elsinoaceae</taxon>
        <taxon>Elsinoe</taxon>
    </lineage>
</organism>
<name>A0A6A6GDB7_9PEZI</name>
<feature type="repeat" description="ANK" evidence="3">
    <location>
        <begin position="24"/>
        <end position="56"/>
    </location>
</feature>
<gene>
    <name evidence="4" type="ORF">BDZ85DRAFT_170616</name>
</gene>
<accession>A0A6A6GDB7</accession>
<dbReference type="Proteomes" id="UP000799538">
    <property type="component" value="Unassembled WGS sequence"/>
</dbReference>
<sequence>QESSDAMMRLLLAHGADVNKRDSHGTTPLHVAAQNGNNEAITTLLEHSADPNIADWSGRTPL</sequence>
<dbReference type="SUPFAM" id="SSF48403">
    <property type="entry name" value="Ankyrin repeat"/>
    <property type="match status" value="1"/>
</dbReference>
<dbReference type="InterPro" id="IPR036770">
    <property type="entry name" value="Ankyrin_rpt-contain_sf"/>
</dbReference>
<evidence type="ECO:0000313" key="5">
    <source>
        <dbReference type="Proteomes" id="UP000799538"/>
    </source>
</evidence>
<evidence type="ECO:0000256" key="2">
    <source>
        <dbReference type="ARBA" id="ARBA00023043"/>
    </source>
</evidence>
<dbReference type="PROSITE" id="PS50088">
    <property type="entry name" value="ANK_REPEAT"/>
    <property type="match status" value="1"/>
</dbReference>
<keyword evidence="1" id="KW-0677">Repeat</keyword>
<protein>
    <submittedName>
        <fullName evidence="4">Ankyrin repeat-containing domain protein</fullName>
    </submittedName>
</protein>
<feature type="non-terminal residue" evidence="4">
    <location>
        <position position="62"/>
    </location>
</feature>
<dbReference type="InterPro" id="IPR002110">
    <property type="entry name" value="Ankyrin_rpt"/>
</dbReference>
<evidence type="ECO:0000256" key="3">
    <source>
        <dbReference type="PROSITE-ProRule" id="PRU00023"/>
    </source>
</evidence>
<proteinExistence type="predicted"/>
<dbReference type="SMART" id="SM00248">
    <property type="entry name" value="ANK"/>
    <property type="match status" value="1"/>
</dbReference>
<keyword evidence="5" id="KW-1185">Reference proteome</keyword>
<reference evidence="5" key="1">
    <citation type="journal article" date="2020" name="Stud. Mycol.">
        <title>101 Dothideomycetes genomes: A test case for predicting lifestyles and emergence of pathogens.</title>
        <authorList>
            <person name="Haridas S."/>
            <person name="Albert R."/>
            <person name="Binder M."/>
            <person name="Bloem J."/>
            <person name="LaButti K."/>
            <person name="Salamov A."/>
            <person name="Andreopoulos B."/>
            <person name="Baker S."/>
            <person name="Barry K."/>
            <person name="Bills G."/>
            <person name="Bluhm B."/>
            <person name="Cannon C."/>
            <person name="Castanera R."/>
            <person name="Culley D."/>
            <person name="Daum C."/>
            <person name="Ezra D."/>
            <person name="Gonzalez J."/>
            <person name="Henrissat B."/>
            <person name="Kuo A."/>
            <person name="Liang C."/>
            <person name="Lipzen A."/>
            <person name="Lutzoni F."/>
            <person name="Magnuson J."/>
            <person name="Mondo S."/>
            <person name="Nolan M."/>
            <person name="Ohm R."/>
            <person name="Pangilinan J."/>
            <person name="Park H.-J."/>
            <person name="Ramirez L."/>
            <person name="Alfaro M."/>
            <person name="Sun H."/>
            <person name="Tritt A."/>
            <person name="Yoshinaga Y."/>
            <person name="Zwiers L.-H."/>
            <person name="Turgeon B."/>
            <person name="Goodwin S."/>
            <person name="Spatafora J."/>
            <person name="Crous P."/>
            <person name="Grigoriev I."/>
        </authorList>
    </citation>
    <scope>NUCLEOTIDE SEQUENCE [LARGE SCALE GENOMIC DNA]</scope>
    <source>
        <strain evidence="5">CECT 20119</strain>
    </source>
</reference>
<dbReference type="AlphaFoldDB" id="A0A6A6GDB7"/>
<dbReference type="Gene3D" id="1.25.40.20">
    <property type="entry name" value="Ankyrin repeat-containing domain"/>
    <property type="match status" value="1"/>
</dbReference>
<dbReference type="PANTHER" id="PTHR24171:SF9">
    <property type="entry name" value="ANKYRIN REPEAT DOMAIN-CONTAINING PROTEIN 39"/>
    <property type="match status" value="1"/>
</dbReference>